<dbReference type="RefSeq" id="WP_116392389.1">
    <property type="nucleotide sequence ID" value="NZ_QUQO01000001.1"/>
</dbReference>
<feature type="transmembrane region" description="Helical" evidence="1">
    <location>
        <begin position="12"/>
        <end position="33"/>
    </location>
</feature>
<dbReference type="Proteomes" id="UP000264589">
    <property type="component" value="Unassembled WGS sequence"/>
</dbReference>
<evidence type="ECO:0008006" key="4">
    <source>
        <dbReference type="Google" id="ProtNLM"/>
    </source>
</evidence>
<dbReference type="OrthoDB" id="7597031at2"/>
<dbReference type="InterPro" id="IPR021730">
    <property type="entry name" value="YdbH"/>
</dbReference>
<evidence type="ECO:0000313" key="2">
    <source>
        <dbReference type="EMBL" id="RFB05756.1"/>
    </source>
</evidence>
<dbReference type="InParanoid" id="A0A371RK10"/>
<dbReference type="Pfam" id="PF11739">
    <property type="entry name" value="YdbH-like"/>
    <property type="match status" value="1"/>
</dbReference>
<comment type="caution">
    <text evidence="2">The sequence shown here is derived from an EMBL/GenBank/DDBJ whole genome shotgun (WGS) entry which is preliminary data.</text>
</comment>
<evidence type="ECO:0000256" key="1">
    <source>
        <dbReference type="SAM" id="Phobius"/>
    </source>
</evidence>
<protein>
    <recommendedName>
        <fullName evidence="4">Dicarboxylate transport domain-containing protein</fullName>
    </recommendedName>
</protein>
<dbReference type="EMBL" id="QUQO01000001">
    <property type="protein sequence ID" value="RFB05756.1"/>
    <property type="molecule type" value="Genomic_DNA"/>
</dbReference>
<reference evidence="2 3" key="1">
    <citation type="submission" date="2018-08" db="EMBL/GenBank/DDBJ databases">
        <title>Parvularcula sp. SM1705, isolated from surface water of the South Sea China.</title>
        <authorList>
            <person name="Sun L."/>
        </authorList>
    </citation>
    <scope>NUCLEOTIDE SEQUENCE [LARGE SCALE GENOMIC DNA]</scope>
    <source>
        <strain evidence="2 3">SM1705</strain>
    </source>
</reference>
<name>A0A371RK10_9PROT</name>
<accession>A0A371RK10</accession>
<sequence length="949" mass="99478">MAAKGFDLLKWLWRISAGLVLLLIVAAGAAYIWRLPLAGWIAEGQLEKLGLEDPDVTVTTLTMKKAAFTLEAPQLSGEASVDYEFGELWRDRRVRDIVVPRLEGTLVLTETGEVSVEGLSLPQGDGEPQEKSGYPFRSLTVAEANVALMTPEGEGRLTAAIAVDPEEGGEIVLELTGDRLGVETLSAEAINLSANIDLTSDGPATGKATLRGDVLTAQTIARNLDLQLDGAAGDWRPLLAGKLPDSGRLSLNISSASIGAETTAVLQSLADGAPPFQTELDLVTLTGSVDAMIEGGVMTARIGDAPIEARSSEGSFLRLEGIEAEPLLVLSEDSADVAARLSTELPQFAGDVVLLAKQEGTGPWELALAGHLPRWEIAGLTLNADEVAAQGSYDRGVLTLETQLAGRLQQARLGALTVSDAPIRAQLPVRADFNTSLFSIPGTEDATVVVGGAKLRSTNGSMRATLGPTELIPEAGRPFLSAALGEANSLEGGVGVRLSRISAQAGETQIRASSLRGAASLDFDNQENITALTMSLTGGNGQINNTLSLQNIVADGQVRVLSGDAEGELTIKGVTITEAREAPRVASMKVSGPVKLKSGRVGFNLAVAGPNGTPLGTVKGQHTLETGRGHAEFDSGELRFVAGGLQPSKLLPPLIGIISKATGSLHGSAVADWGNGGLKTSAVISPTKLSFSGPGITVERTSELTGVLTFSNLFPVTTDGMQVIEVGSIDFGSIALPNGEVRFELPGDDTLVVEEAVFPLFDGQMIAEKAVIGFDGGSVATLRAEDLDLGAILSFLKVKGLTGAGRVEGTLPIVFDRFAVRIENGVLRATSPGVIEFTGPTAEAAAQSNQGARLAFDALEFLRFSELEATINGRLDGDLDFKFTFKGESEVDLDGDGGAENVNAPIIFRANVEVPLISLINQARLSRDTRLQIEAAREQLENERNDPEE</sequence>
<dbReference type="AlphaFoldDB" id="A0A371RK10"/>
<organism evidence="2 3">
    <name type="scientific">Parvularcula marina</name>
    <dbReference type="NCBI Taxonomy" id="2292771"/>
    <lineage>
        <taxon>Bacteria</taxon>
        <taxon>Pseudomonadati</taxon>
        <taxon>Pseudomonadota</taxon>
        <taxon>Alphaproteobacteria</taxon>
        <taxon>Parvularculales</taxon>
        <taxon>Parvularculaceae</taxon>
        <taxon>Parvularcula</taxon>
    </lineage>
</organism>
<gene>
    <name evidence="2" type="ORF">DX908_11050</name>
</gene>
<proteinExistence type="predicted"/>
<keyword evidence="3" id="KW-1185">Reference proteome</keyword>
<keyword evidence="1" id="KW-0812">Transmembrane</keyword>
<keyword evidence="1" id="KW-0472">Membrane</keyword>
<keyword evidence="1" id="KW-1133">Transmembrane helix</keyword>
<evidence type="ECO:0000313" key="3">
    <source>
        <dbReference type="Proteomes" id="UP000264589"/>
    </source>
</evidence>